<dbReference type="RefSeq" id="XP_036371237.1">
    <property type="nucleotide sequence ID" value="XM_036515344.1"/>
</dbReference>
<name>A0A7E6FVC4_9MOLL</name>
<gene>
    <name evidence="3" type="primary">LOC118768575</name>
</gene>
<evidence type="ECO:0000256" key="1">
    <source>
        <dbReference type="SAM" id="SignalP"/>
    </source>
</evidence>
<dbReference type="AlphaFoldDB" id="A0A7E6FVC4"/>
<keyword evidence="2" id="KW-1185">Reference proteome</keyword>
<evidence type="ECO:0000313" key="2">
    <source>
        <dbReference type="Proteomes" id="UP000515154"/>
    </source>
</evidence>
<protein>
    <submittedName>
        <fullName evidence="3">Uncharacterized protein LOC118768575 isoform X2</fullName>
    </submittedName>
</protein>
<reference evidence="3" key="1">
    <citation type="submission" date="2025-08" db="UniProtKB">
        <authorList>
            <consortium name="RefSeq"/>
        </authorList>
    </citation>
    <scope>IDENTIFICATION</scope>
</reference>
<organism evidence="2 3">
    <name type="scientific">Octopus sinensis</name>
    <name type="common">East Asian common octopus</name>
    <dbReference type="NCBI Taxonomy" id="2607531"/>
    <lineage>
        <taxon>Eukaryota</taxon>
        <taxon>Metazoa</taxon>
        <taxon>Spiralia</taxon>
        <taxon>Lophotrochozoa</taxon>
        <taxon>Mollusca</taxon>
        <taxon>Cephalopoda</taxon>
        <taxon>Coleoidea</taxon>
        <taxon>Octopodiformes</taxon>
        <taxon>Octopoda</taxon>
        <taxon>Incirrata</taxon>
        <taxon>Octopodidae</taxon>
        <taxon>Octopus</taxon>
    </lineage>
</organism>
<proteinExistence type="predicted"/>
<evidence type="ECO:0000313" key="3">
    <source>
        <dbReference type="RefSeq" id="XP_036371237.1"/>
    </source>
</evidence>
<dbReference type="Proteomes" id="UP000515154">
    <property type="component" value="Linkage group LG30"/>
</dbReference>
<feature type="signal peptide" evidence="1">
    <location>
        <begin position="1"/>
        <end position="27"/>
    </location>
</feature>
<sequence length="297" mass="33933">MSLFPFTRPAAMEVLLLALTTIQAVTSDQEFDEAYYKRLRPGYSYDYIGTSPTEQFPIVSSLPECAFYALNSQSEFFTYNKVSRVCKNYSPKAIVKAVSTSDTNEISFYRNSRWIKTYALSMGAGSKIYKSLWAVGSPSTWNVDKCNGVYCPNFFRHPLLDLWVNLPIDEVKLVIYKNQTAVVTMIFEGRNSKIHTWFNYANLKSSPWDDLSSVRPQYFTLQGISGVRRFYITNHNGGCSVESGWLALNEAGVYCAYDKMNHFPAIRYSDAKSRTIWNNGYALADSMAIFIRLRQQN</sequence>
<feature type="chain" id="PRO_5028957719" evidence="1">
    <location>
        <begin position="28"/>
        <end position="297"/>
    </location>
</feature>
<accession>A0A7E6FVC4</accession>
<keyword evidence="1" id="KW-0732">Signal</keyword>